<dbReference type="RefSeq" id="WP_260469049.1">
    <property type="nucleotide sequence ID" value="NZ_RMVN01000006.1"/>
</dbReference>
<accession>A0A3R9MYU5</accession>
<feature type="domain" description="Bacterial Ig-like" evidence="1">
    <location>
        <begin position="169"/>
        <end position="219"/>
    </location>
</feature>
<evidence type="ECO:0000259" key="1">
    <source>
        <dbReference type="Pfam" id="PF07532"/>
    </source>
</evidence>
<evidence type="ECO:0000313" key="4">
    <source>
        <dbReference type="Proteomes" id="UP000269220"/>
    </source>
</evidence>
<protein>
    <submittedName>
        <fullName evidence="3">Bacterial Ig-like domain (Group 4)</fullName>
    </submittedName>
</protein>
<dbReference type="InterPro" id="IPR049487">
    <property type="entry name" value="BgaA-like_CBM"/>
</dbReference>
<evidence type="ECO:0000259" key="2">
    <source>
        <dbReference type="Pfam" id="PF21606"/>
    </source>
</evidence>
<dbReference type="Pfam" id="PF21606">
    <property type="entry name" value="BgaA-like_CBM"/>
    <property type="match status" value="1"/>
</dbReference>
<comment type="caution">
    <text evidence="3">The sequence shown here is derived from an EMBL/GenBank/DDBJ whole genome shotgun (WGS) entry which is preliminary data.</text>
</comment>
<dbReference type="EMBL" id="RMVN01000006">
    <property type="protein sequence ID" value="RSK21376.1"/>
    <property type="molecule type" value="Genomic_DNA"/>
</dbReference>
<proteinExistence type="predicted"/>
<sequence>MDKQAGLQEGDSLAIGVYPQTVDNPVNKVGNSEVIWETSGSAHAIIKQGVLHCLSAGDLAIRAMYQGKTYQTHLQVAENTSLGQAVFVRPLRLYTAKGTYPQLPSSVLVDYESGSAKRVKVVWEAISEEDMASFHEFTVSGQLECLDLKASAQVCVQGICAVEPERVWTLVKEAPHLPDRVKLVLSDGRRDTAKVTWDELEPQVYAQVGESVLTGQVEGCELPATVTIHVTDASVDGEVISNQWTGSNLPLVFASHSEPNHPASYLNDKVIARKKSTANTWIAKSEKASVGVLFGDAGILKPRFVDNVTLYYVENQEYVAVEPTFIDYYIGNEPTLPRTPNHLDKDSLLKQEQNWRPVSAIRKVSSEKDEELRFEFDKVETYALRLRFENLTSPLALTELQVHDKKVKKSVDRK</sequence>
<dbReference type="Gene3D" id="2.60.120.260">
    <property type="entry name" value="Galactose-binding domain-like"/>
    <property type="match status" value="1"/>
</dbReference>
<gene>
    <name evidence="3" type="ORF">D8800_05480</name>
</gene>
<organism evidence="3 4">
    <name type="scientific">Streptococcus oralis</name>
    <dbReference type="NCBI Taxonomy" id="1303"/>
    <lineage>
        <taxon>Bacteria</taxon>
        <taxon>Bacillati</taxon>
        <taxon>Bacillota</taxon>
        <taxon>Bacilli</taxon>
        <taxon>Lactobacillales</taxon>
        <taxon>Streptococcaceae</taxon>
        <taxon>Streptococcus</taxon>
    </lineage>
</organism>
<dbReference type="Proteomes" id="UP000269220">
    <property type="component" value="Unassembled WGS sequence"/>
</dbReference>
<dbReference type="Pfam" id="PF07532">
    <property type="entry name" value="Big_4"/>
    <property type="match status" value="2"/>
</dbReference>
<dbReference type="InterPro" id="IPR011081">
    <property type="entry name" value="Big_4"/>
</dbReference>
<evidence type="ECO:0000313" key="3">
    <source>
        <dbReference type="EMBL" id="RSK21376.1"/>
    </source>
</evidence>
<dbReference type="AlphaFoldDB" id="A0A3R9MYU5"/>
<feature type="domain" description="Beta-galactosidase-like galactose-binding" evidence="2">
    <location>
        <begin position="253"/>
        <end position="391"/>
    </location>
</feature>
<reference evidence="3 4" key="1">
    <citation type="submission" date="2018-11" db="EMBL/GenBank/DDBJ databases">
        <title>Species Designations Belie Phenotypic and Genotypic Heterogeneity in Oral Streptococci.</title>
        <authorList>
            <person name="Velsko I."/>
        </authorList>
    </citation>
    <scope>NUCLEOTIDE SEQUENCE [LARGE SCALE GENOMIC DNA]</scope>
    <source>
        <strain evidence="3 4">BCC05</strain>
    </source>
</reference>
<feature type="domain" description="Bacterial Ig-like" evidence="1">
    <location>
        <begin position="94"/>
        <end position="144"/>
    </location>
</feature>
<name>A0A3R9MYU5_STROR</name>